<dbReference type="AlphaFoldDB" id="A0A1I7TZU8"/>
<dbReference type="WBParaSite" id="Csp11.Scaffold629.g13449.t1">
    <property type="protein sequence ID" value="Csp11.Scaffold629.g13449.t1"/>
    <property type="gene ID" value="Csp11.Scaffold629.g13449"/>
</dbReference>
<name>A0A1I7TZU8_9PELO</name>
<evidence type="ECO:0000313" key="3">
    <source>
        <dbReference type="WBParaSite" id="Csp11.Scaffold629.g13449.t1"/>
    </source>
</evidence>
<dbReference type="PROSITE" id="PS51257">
    <property type="entry name" value="PROKAR_LIPOPROTEIN"/>
    <property type="match status" value="1"/>
</dbReference>
<dbReference type="PANTHER" id="PTHR21479">
    <property type="match status" value="1"/>
</dbReference>
<dbReference type="eggNOG" id="ENOG502TISD">
    <property type="taxonomic scope" value="Eukaryota"/>
</dbReference>
<reference evidence="3" key="1">
    <citation type="submission" date="2016-11" db="UniProtKB">
        <authorList>
            <consortium name="WormBaseParasite"/>
        </authorList>
    </citation>
    <scope>IDENTIFICATION</scope>
</reference>
<feature type="signal peptide" evidence="1">
    <location>
        <begin position="1"/>
        <end position="16"/>
    </location>
</feature>
<accession>A0A1I7TZU8</accession>
<protein>
    <submittedName>
        <fullName evidence="3">Uncharacterized protein</fullName>
    </submittedName>
</protein>
<organism evidence="2 3">
    <name type="scientific">Caenorhabditis tropicalis</name>
    <dbReference type="NCBI Taxonomy" id="1561998"/>
    <lineage>
        <taxon>Eukaryota</taxon>
        <taxon>Metazoa</taxon>
        <taxon>Ecdysozoa</taxon>
        <taxon>Nematoda</taxon>
        <taxon>Chromadorea</taxon>
        <taxon>Rhabditida</taxon>
        <taxon>Rhabditina</taxon>
        <taxon>Rhabditomorpha</taxon>
        <taxon>Rhabditoidea</taxon>
        <taxon>Rhabditidae</taxon>
        <taxon>Peloderinae</taxon>
        <taxon>Caenorhabditis</taxon>
    </lineage>
</organism>
<keyword evidence="2" id="KW-1185">Reference proteome</keyword>
<proteinExistence type="predicted"/>
<keyword evidence="1" id="KW-0732">Signal</keyword>
<dbReference type="PANTHER" id="PTHR21479:SF22">
    <property type="entry name" value="PROTEIN CBG07241"/>
    <property type="match status" value="1"/>
</dbReference>
<feature type="chain" id="PRO_5009308184" evidence="1">
    <location>
        <begin position="17"/>
        <end position="146"/>
    </location>
</feature>
<dbReference type="Pfam" id="PF05912">
    <property type="entry name" value="DUF870"/>
    <property type="match status" value="1"/>
</dbReference>
<sequence length="146" mass="16950">MRTTLGLLLLIGAVSCRFFLDRDPTSFFANGTLSCKLNKTWCFHVKMYEDDFGFEFANDVIDFYGTRCTSLEQHEYELSGNQFGDGLWNEEYEINISVTHNCTISGKKRRFRRMPQIVPVETPRVEITLDLLDVTDLGNEFVEHYV</sequence>
<dbReference type="InterPro" id="IPR008588">
    <property type="entry name" value="DUF870_CAE_spp"/>
</dbReference>
<dbReference type="Proteomes" id="UP000095282">
    <property type="component" value="Unplaced"/>
</dbReference>
<evidence type="ECO:0000313" key="2">
    <source>
        <dbReference type="Proteomes" id="UP000095282"/>
    </source>
</evidence>
<evidence type="ECO:0000256" key="1">
    <source>
        <dbReference type="SAM" id="SignalP"/>
    </source>
</evidence>